<dbReference type="EMBL" id="JAWZYT010004049">
    <property type="protein sequence ID" value="KAK4295584.1"/>
    <property type="molecule type" value="Genomic_DNA"/>
</dbReference>
<proteinExistence type="predicted"/>
<organism evidence="1 2">
    <name type="scientific">Petrolisthes manimaculis</name>
    <dbReference type="NCBI Taxonomy" id="1843537"/>
    <lineage>
        <taxon>Eukaryota</taxon>
        <taxon>Metazoa</taxon>
        <taxon>Ecdysozoa</taxon>
        <taxon>Arthropoda</taxon>
        <taxon>Crustacea</taxon>
        <taxon>Multicrustacea</taxon>
        <taxon>Malacostraca</taxon>
        <taxon>Eumalacostraca</taxon>
        <taxon>Eucarida</taxon>
        <taxon>Decapoda</taxon>
        <taxon>Pleocyemata</taxon>
        <taxon>Anomura</taxon>
        <taxon>Galatheoidea</taxon>
        <taxon>Porcellanidae</taxon>
        <taxon>Petrolisthes</taxon>
    </lineage>
</organism>
<gene>
    <name evidence="1" type="ORF">Pmani_031870</name>
</gene>
<comment type="caution">
    <text evidence="1">The sequence shown here is derived from an EMBL/GenBank/DDBJ whole genome shotgun (WGS) entry which is preliminary data.</text>
</comment>
<keyword evidence="2" id="KW-1185">Reference proteome</keyword>
<evidence type="ECO:0000313" key="2">
    <source>
        <dbReference type="Proteomes" id="UP001292094"/>
    </source>
</evidence>
<reference evidence="1" key="1">
    <citation type="submission" date="2023-11" db="EMBL/GenBank/DDBJ databases">
        <title>Genome assemblies of two species of porcelain crab, Petrolisthes cinctipes and Petrolisthes manimaculis (Anomura: Porcellanidae).</title>
        <authorList>
            <person name="Angst P."/>
        </authorList>
    </citation>
    <scope>NUCLEOTIDE SEQUENCE</scope>
    <source>
        <strain evidence="1">PB745_02</strain>
        <tissue evidence="1">Gill</tissue>
    </source>
</reference>
<sequence length="149" mass="15807">MICNHSIASPATSQLPLPIYNLTFHLTTSPSTSQPPLPPHTLLATSYSTLPHHNLPCHLTTSPATSQPPLPTHNLPCQLTISEPTLPLPPYHQEVTAGLRCDTRGGVGGSDCRGVRDRGGEGWEQGLGGAAYITRGEKWGRGEEGKGKG</sequence>
<accession>A0AAE1NSU4</accession>
<evidence type="ECO:0000313" key="1">
    <source>
        <dbReference type="EMBL" id="KAK4295584.1"/>
    </source>
</evidence>
<name>A0AAE1NSU4_9EUCA</name>
<protein>
    <submittedName>
        <fullName evidence="1">Uncharacterized protein</fullName>
    </submittedName>
</protein>
<dbReference type="Proteomes" id="UP001292094">
    <property type="component" value="Unassembled WGS sequence"/>
</dbReference>
<dbReference type="AlphaFoldDB" id="A0AAE1NSU4"/>